<dbReference type="SUPFAM" id="SSF57716">
    <property type="entry name" value="Glucocorticoid receptor-like (DNA-binding domain)"/>
    <property type="match status" value="1"/>
</dbReference>
<proteinExistence type="inferred from homology"/>
<dbReference type="EMBL" id="JALBUF010000001">
    <property type="protein sequence ID" value="MCI0182433.1"/>
    <property type="molecule type" value="Genomic_DNA"/>
</dbReference>
<feature type="domain" description="Formamidopyrimidine-DNA glycosylase catalytic" evidence="17">
    <location>
        <begin position="2"/>
        <end position="114"/>
    </location>
</feature>
<evidence type="ECO:0000256" key="4">
    <source>
        <dbReference type="ARBA" id="ARBA00022723"/>
    </source>
</evidence>
<organism evidence="18 19">
    <name type="scientific">Sulfoacidibacillus ferrooxidans</name>
    <dbReference type="NCBI Taxonomy" id="2005001"/>
    <lineage>
        <taxon>Bacteria</taxon>
        <taxon>Bacillati</taxon>
        <taxon>Bacillota</taxon>
        <taxon>Bacilli</taxon>
        <taxon>Bacillales</taxon>
        <taxon>Alicyclobacillaceae</taxon>
        <taxon>Sulfoacidibacillus</taxon>
    </lineage>
</organism>
<reference evidence="18" key="1">
    <citation type="submission" date="2022-03" db="EMBL/GenBank/DDBJ databases">
        <title>Draft Genome Sequence of Firmicute Strain S0AB, a Heterotrophic Iron/Sulfur-Oxidizing Extreme Acidophile.</title>
        <authorList>
            <person name="Vergara E."/>
            <person name="Pakostova E."/>
            <person name="Johnson D.B."/>
            <person name="Holmes D.S."/>
        </authorList>
    </citation>
    <scope>NUCLEOTIDE SEQUENCE</scope>
    <source>
        <strain evidence="18">S0AB</strain>
    </source>
</reference>
<comment type="catalytic activity">
    <reaction evidence="1 15">
        <text>Hydrolysis of DNA containing ring-opened 7-methylguanine residues, releasing 2,6-diamino-4-hydroxy-5-(N-methyl)formamidopyrimidine.</text>
        <dbReference type="EC" id="3.2.2.23"/>
    </reaction>
</comment>
<comment type="caution">
    <text evidence="18">The sequence shown here is derived from an EMBL/GenBank/DDBJ whole genome shotgun (WGS) entry which is preliminary data.</text>
</comment>
<feature type="active site" description="Proton donor; for delta-elimination activity" evidence="15">
    <location>
        <position position="263"/>
    </location>
</feature>
<evidence type="ECO:0000256" key="11">
    <source>
        <dbReference type="ARBA" id="ARBA00023239"/>
    </source>
</evidence>
<feature type="active site" description="Schiff-base intermediate with DNA" evidence="15">
    <location>
        <position position="2"/>
    </location>
</feature>
<dbReference type="GO" id="GO:0008270">
    <property type="term" value="F:zinc ion binding"/>
    <property type="evidence" value="ECO:0007669"/>
    <property type="project" value="UniProtKB-UniRule"/>
</dbReference>
<dbReference type="EC" id="4.2.99.18" evidence="15"/>
<dbReference type="PROSITE" id="PS51066">
    <property type="entry name" value="ZF_FPG_2"/>
    <property type="match status" value="1"/>
</dbReference>
<evidence type="ECO:0000256" key="10">
    <source>
        <dbReference type="ARBA" id="ARBA00023204"/>
    </source>
</evidence>
<dbReference type="InterPro" id="IPR010979">
    <property type="entry name" value="Ribosomal_uS13-like_H2TH"/>
</dbReference>
<comment type="catalytic activity">
    <reaction evidence="14 15">
        <text>2'-deoxyribonucleotide-(2'-deoxyribose 5'-phosphate)-2'-deoxyribonucleotide-DNA = a 3'-end 2'-deoxyribonucleotide-(2,3-dehydro-2,3-deoxyribose 5'-phosphate)-DNA + a 5'-end 5'-phospho-2'-deoxyribonucleoside-DNA + H(+)</text>
        <dbReference type="Rhea" id="RHEA:66592"/>
        <dbReference type="Rhea" id="RHEA-COMP:13180"/>
        <dbReference type="Rhea" id="RHEA-COMP:16897"/>
        <dbReference type="Rhea" id="RHEA-COMP:17067"/>
        <dbReference type="ChEBI" id="CHEBI:15378"/>
        <dbReference type="ChEBI" id="CHEBI:136412"/>
        <dbReference type="ChEBI" id="CHEBI:157695"/>
        <dbReference type="ChEBI" id="CHEBI:167181"/>
        <dbReference type="EC" id="4.2.99.18"/>
    </reaction>
</comment>
<evidence type="ECO:0000256" key="8">
    <source>
        <dbReference type="ARBA" id="ARBA00022833"/>
    </source>
</evidence>
<evidence type="ECO:0000256" key="5">
    <source>
        <dbReference type="ARBA" id="ARBA00022763"/>
    </source>
</evidence>
<keyword evidence="4 15" id="KW-0479">Metal-binding</keyword>
<dbReference type="SMART" id="SM00898">
    <property type="entry name" value="Fapy_DNA_glyco"/>
    <property type="match status" value="1"/>
</dbReference>
<evidence type="ECO:0000256" key="7">
    <source>
        <dbReference type="ARBA" id="ARBA00022801"/>
    </source>
</evidence>
<name>A0A9X1V700_9BACL</name>
<gene>
    <name evidence="15 18" type="primary">mutM</name>
    <name evidence="15" type="synonym">fpg</name>
    <name evidence="18" type="ORF">MM817_00693</name>
</gene>
<feature type="binding site" evidence="15">
    <location>
        <position position="111"/>
    </location>
    <ligand>
        <name>DNA</name>
        <dbReference type="ChEBI" id="CHEBI:16991"/>
    </ligand>
</feature>
<evidence type="ECO:0000313" key="18">
    <source>
        <dbReference type="EMBL" id="MCI0182433.1"/>
    </source>
</evidence>
<keyword evidence="9 15" id="KW-0238">DNA-binding</keyword>
<dbReference type="InterPro" id="IPR035937">
    <property type="entry name" value="FPG_N"/>
</dbReference>
<comment type="similarity">
    <text evidence="2 15">Belongs to the FPG family.</text>
</comment>
<dbReference type="GO" id="GO:0140078">
    <property type="term" value="F:class I DNA-(apurinic or apyrimidinic site) endonuclease activity"/>
    <property type="evidence" value="ECO:0007669"/>
    <property type="project" value="UniProtKB-EC"/>
</dbReference>
<dbReference type="InterPro" id="IPR010663">
    <property type="entry name" value="Znf_FPG/IleRS"/>
</dbReference>
<dbReference type="PANTHER" id="PTHR22993:SF9">
    <property type="entry name" value="FORMAMIDOPYRIMIDINE-DNA GLYCOSYLASE"/>
    <property type="match status" value="1"/>
</dbReference>
<dbReference type="InterPro" id="IPR020629">
    <property type="entry name" value="FPG_Glyclase"/>
</dbReference>
<dbReference type="InterPro" id="IPR015886">
    <property type="entry name" value="H2TH_FPG"/>
</dbReference>
<dbReference type="GO" id="GO:0003690">
    <property type="term" value="F:double-stranded DNA binding"/>
    <property type="evidence" value="ECO:0007669"/>
    <property type="project" value="UniProtKB-ARBA"/>
</dbReference>
<dbReference type="CDD" id="cd08966">
    <property type="entry name" value="EcFpg-like_N"/>
    <property type="match status" value="1"/>
</dbReference>
<keyword evidence="8 15" id="KW-0862">Zinc</keyword>
<keyword evidence="12 15" id="KW-0511">Multifunctional enzyme</keyword>
<evidence type="ECO:0000256" key="14">
    <source>
        <dbReference type="ARBA" id="ARBA00044632"/>
    </source>
</evidence>
<dbReference type="PANTHER" id="PTHR22993">
    <property type="entry name" value="FORMAMIDOPYRIMIDINE-DNA GLYCOSYLASE"/>
    <property type="match status" value="1"/>
</dbReference>
<evidence type="ECO:0000259" key="16">
    <source>
        <dbReference type="PROSITE" id="PS51066"/>
    </source>
</evidence>
<keyword evidence="13 15" id="KW-0326">Glycosidase</keyword>
<keyword evidence="10 15" id="KW-0234">DNA repair</keyword>
<comment type="function">
    <text evidence="15">Involved in base excision repair of DNA damaged by oxidation or by mutagenic agents. Acts as DNA glycosylase that recognizes and removes damaged bases. Has a preference for oxidized purines, such as 7,8-dihydro-8-oxoguanine (8-oxoG). Has AP (apurinic/apyrimidinic) lyase activity and introduces nicks in the DNA strand. Cleaves the DNA backbone by beta-delta elimination to generate a single-strand break at the site of the removed base with both 3'- and 5'-phosphates.</text>
</comment>
<feature type="active site" description="Proton donor; for beta-elimination activity" evidence="15">
    <location>
        <position position="59"/>
    </location>
</feature>
<feature type="binding site" evidence="15">
    <location>
        <position position="154"/>
    </location>
    <ligand>
        <name>DNA</name>
        <dbReference type="ChEBI" id="CHEBI:16991"/>
    </ligand>
</feature>
<evidence type="ECO:0000256" key="3">
    <source>
        <dbReference type="ARBA" id="ARBA00011245"/>
    </source>
</evidence>
<dbReference type="SMART" id="SM01232">
    <property type="entry name" value="H2TH"/>
    <property type="match status" value="1"/>
</dbReference>
<accession>A0A9X1V700</accession>
<evidence type="ECO:0000256" key="9">
    <source>
        <dbReference type="ARBA" id="ARBA00023125"/>
    </source>
</evidence>
<comment type="subunit">
    <text evidence="3 15">Monomer.</text>
</comment>
<dbReference type="Gene3D" id="3.20.190.10">
    <property type="entry name" value="MutM-like, N-terminal"/>
    <property type="match status" value="1"/>
</dbReference>
<evidence type="ECO:0000313" key="19">
    <source>
        <dbReference type="Proteomes" id="UP001139263"/>
    </source>
</evidence>
<protein>
    <recommendedName>
        <fullName evidence="15">Formamidopyrimidine-DNA glycosylase</fullName>
        <shortName evidence="15">Fapy-DNA glycosylase</shortName>
        <ecNumber evidence="15">3.2.2.23</ecNumber>
    </recommendedName>
    <alternativeName>
        <fullName evidence="15">DNA-(apurinic or apyrimidinic site) lyase MutM</fullName>
        <shortName evidence="15">AP lyase MutM</shortName>
        <ecNumber evidence="15">4.2.99.18</ecNumber>
    </alternativeName>
</protein>
<keyword evidence="7 15" id="KW-0378">Hydrolase</keyword>
<dbReference type="GO" id="GO:0034039">
    <property type="term" value="F:8-oxo-7,8-dihydroguanine DNA N-glycosylase activity"/>
    <property type="evidence" value="ECO:0007669"/>
    <property type="project" value="TreeGrafter"/>
</dbReference>
<keyword evidence="19" id="KW-1185">Reference proteome</keyword>
<dbReference type="HAMAP" id="MF_00103">
    <property type="entry name" value="Fapy_DNA_glycosyl"/>
    <property type="match status" value="1"/>
</dbReference>
<evidence type="ECO:0000259" key="17">
    <source>
        <dbReference type="PROSITE" id="PS51068"/>
    </source>
</evidence>
<evidence type="ECO:0000256" key="13">
    <source>
        <dbReference type="ARBA" id="ARBA00023295"/>
    </source>
</evidence>
<dbReference type="GO" id="GO:0003684">
    <property type="term" value="F:damaged DNA binding"/>
    <property type="evidence" value="ECO:0007669"/>
    <property type="project" value="InterPro"/>
</dbReference>
<feature type="domain" description="FPG-type" evidence="16">
    <location>
        <begin position="239"/>
        <end position="273"/>
    </location>
</feature>
<keyword evidence="6 15" id="KW-0863">Zinc-finger</keyword>
<evidence type="ECO:0000256" key="15">
    <source>
        <dbReference type="HAMAP-Rule" id="MF_00103"/>
    </source>
</evidence>
<keyword evidence="5 15" id="KW-0227">DNA damage</keyword>
<comment type="cofactor">
    <cofactor evidence="15">
        <name>Zn(2+)</name>
        <dbReference type="ChEBI" id="CHEBI:29105"/>
    </cofactor>
    <text evidence="15">Binds 1 zinc ion per subunit.</text>
</comment>
<dbReference type="InterPro" id="IPR000214">
    <property type="entry name" value="Znf_DNA_glyclase/AP_lyase"/>
</dbReference>
<dbReference type="FunFam" id="1.10.8.50:FF:000003">
    <property type="entry name" value="Formamidopyrimidine-DNA glycosylase"/>
    <property type="match status" value="1"/>
</dbReference>
<dbReference type="AlphaFoldDB" id="A0A9X1V700"/>
<dbReference type="Gene3D" id="1.10.8.50">
    <property type="match status" value="1"/>
</dbReference>
<dbReference type="NCBIfam" id="TIGR00577">
    <property type="entry name" value="fpg"/>
    <property type="match status" value="1"/>
</dbReference>
<dbReference type="NCBIfam" id="NF002211">
    <property type="entry name" value="PRK01103.1"/>
    <property type="match status" value="1"/>
</dbReference>
<dbReference type="RefSeq" id="WP_241712027.1">
    <property type="nucleotide sequence ID" value="NZ_JALBUF010000001.1"/>
</dbReference>
<dbReference type="SUPFAM" id="SSF81624">
    <property type="entry name" value="N-terminal domain of MutM-like DNA repair proteins"/>
    <property type="match status" value="1"/>
</dbReference>
<evidence type="ECO:0000256" key="12">
    <source>
        <dbReference type="ARBA" id="ARBA00023268"/>
    </source>
</evidence>
<sequence length="280" mass="31471">MPELPEVETVRRGLQSLVAGQVIEWVDVRLPRIIRSPSVDEFVHELQNARIVEVRRRGKYLLLDLGERTLVSHLRMEGHYGVFLASEPLLPHTHVIFHLLGGQELRYQDVRQFGTMDLLLSDHIPHFAPLHLLGPEPLQENFTPTYLRDVFKKRTTSIKATLLDQTIIAGLGNIYVDEILFRAKIHPTQSAQSLSMQALRRIVASTQEVIADAIVHGGSSVKSYVNGFGEPGQYQFSLNVYGRTGQACVVCGSEIVKSRVAGRGTHVCPICQKLPRKTRR</sequence>
<feature type="active site" description="Proton donor" evidence="15">
    <location>
        <position position="3"/>
    </location>
</feature>
<evidence type="ECO:0000256" key="1">
    <source>
        <dbReference type="ARBA" id="ARBA00001668"/>
    </source>
</evidence>
<dbReference type="Pfam" id="PF06827">
    <property type="entry name" value="zf-FPG_IleRS"/>
    <property type="match status" value="1"/>
</dbReference>
<keyword evidence="11 15" id="KW-0456">Lyase</keyword>
<feature type="binding site" evidence="15">
    <location>
        <position position="92"/>
    </location>
    <ligand>
        <name>DNA</name>
        <dbReference type="ChEBI" id="CHEBI:16991"/>
    </ligand>
</feature>
<evidence type="ECO:0000256" key="2">
    <source>
        <dbReference type="ARBA" id="ARBA00009409"/>
    </source>
</evidence>
<dbReference type="Proteomes" id="UP001139263">
    <property type="component" value="Unassembled WGS sequence"/>
</dbReference>
<dbReference type="EC" id="3.2.2.23" evidence="15"/>
<dbReference type="PROSITE" id="PS51068">
    <property type="entry name" value="FPG_CAT"/>
    <property type="match status" value="1"/>
</dbReference>
<dbReference type="InterPro" id="IPR012319">
    <property type="entry name" value="FPG_cat"/>
</dbReference>
<dbReference type="SUPFAM" id="SSF46946">
    <property type="entry name" value="S13-like H2TH domain"/>
    <property type="match status" value="1"/>
</dbReference>
<dbReference type="GO" id="GO:0006284">
    <property type="term" value="P:base-excision repair"/>
    <property type="evidence" value="ECO:0007669"/>
    <property type="project" value="InterPro"/>
</dbReference>
<dbReference type="Pfam" id="PF06831">
    <property type="entry name" value="H2TH"/>
    <property type="match status" value="1"/>
</dbReference>
<evidence type="ECO:0000256" key="6">
    <source>
        <dbReference type="ARBA" id="ARBA00022771"/>
    </source>
</evidence>
<dbReference type="Pfam" id="PF01149">
    <property type="entry name" value="Fapy_DNA_glyco"/>
    <property type="match status" value="1"/>
</dbReference>